<feature type="domain" description="Protein kinase" evidence="5">
    <location>
        <begin position="1"/>
        <end position="186"/>
    </location>
</feature>
<comment type="caution">
    <text evidence="6">The sequence shown here is derived from an EMBL/GenBank/DDBJ whole genome shotgun (WGS) entry which is preliminary data.</text>
</comment>
<keyword evidence="1" id="KW-0808">Transferase</keyword>
<gene>
    <name evidence="6" type="ORF">EZS28_032396</name>
</gene>
<dbReference type="Gene3D" id="1.10.510.10">
    <property type="entry name" value="Transferase(Phosphotransferase) domain 1"/>
    <property type="match status" value="1"/>
</dbReference>
<keyword evidence="4" id="KW-0067">ATP-binding</keyword>
<evidence type="ECO:0000256" key="3">
    <source>
        <dbReference type="ARBA" id="ARBA00022777"/>
    </source>
</evidence>
<dbReference type="SMART" id="SM00220">
    <property type="entry name" value="S_TKc"/>
    <property type="match status" value="1"/>
</dbReference>
<keyword evidence="2" id="KW-0547">Nucleotide-binding</keyword>
<evidence type="ECO:0000313" key="6">
    <source>
        <dbReference type="EMBL" id="KAA6372077.1"/>
    </source>
</evidence>
<dbReference type="Proteomes" id="UP000324800">
    <property type="component" value="Unassembled WGS sequence"/>
</dbReference>
<dbReference type="GO" id="GO:0005524">
    <property type="term" value="F:ATP binding"/>
    <property type="evidence" value="ECO:0007669"/>
    <property type="project" value="UniProtKB-KW"/>
</dbReference>
<dbReference type="PROSITE" id="PS50011">
    <property type="entry name" value="PROTEIN_KINASE_DOM"/>
    <property type="match status" value="1"/>
</dbReference>
<name>A0A5J4UNS1_9EUKA</name>
<sequence length="339" mass="37925">MGNCGKASISLDHIIKQKAVLSEGTIRAIAKQLLEGLRLIHSCHVIHRNIKCENILLHCPPGSDRVIVKISDFGFVKFEERNKQAMIMSSKGTTLNMAPELVIGDGKGDARVDVWCAGIVLFQLVAHNHPINAVNFPELTKFFKQKKIIRPASIRDNQLWDLLMQLLAFDRTKRLTAAEALQHPYFTGPQALKEISAEAHQITAQSLDAQKKGDTSITSYDIDVTYTVSGIEIKKALNYNPEIDLQQINQKLNPQIQSNNKKPVLPIRPPPPIPTNKRFAQQLFEQEYNVCSSGFVPKDDQRLQLSAFLISIPETVYVTSISYDVMLVSPLFQASNDQA</sequence>
<accession>A0A5J4UNS1</accession>
<dbReference type="PANTHER" id="PTHR24348">
    <property type="entry name" value="SERINE/THREONINE-PROTEIN KINASE UNC-51-RELATED"/>
    <property type="match status" value="1"/>
</dbReference>
<evidence type="ECO:0000256" key="4">
    <source>
        <dbReference type="ARBA" id="ARBA00022840"/>
    </source>
</evidence>
<dbReference type="AlphaFoldDB" id="A0A5J4UNS1"/>
<reference evidence="6 7" key="1">
    <citation type="submission" date="2019-03" db="EMBL/GenBank/DDBJ databases">
        <title>Single cell metagenomics reveals metabolic interactions within the superorganism composed of flagellate Streblomastix strix and complex community of Bacteroidetes bacteria on its surface.</title>
        <authorList>
            <person name="Treitli S.C."/>
            <person name="Kolisko M."/>
            <person name="Husnik F."/>
            <person name="Keeling P."/>
            <person name="Hampl V."/>
        </authorList>
    </citation>
    <scope>NUCLEOTIDE SEQUENCE [LARGE SCALE GENOMIC DNA]</scope>
    <source>
        <strain evidence="6">ST1C</strain>
    </source>
</reference>
<dbReference type="InterPro" id="IPR011009">
    <property type="entry name" value="Kinase-like_dom_sf"/>
</dbReference>
<dbReference type="InterPro" id="IPR045269">
    <property type="entry name" value="Atg1-like"/>
</dbReference>
<dbReference type="GO" id="GO:0016020">
    <property type="term" value="C:membrane"/>
    <property type="evidence" value="ECO:0007669"/>
    <property type="project" value="TreeGrafter"/>
</dbReference>
<dbReference type="GO" id="GO:0005829">
    <property type="term" value="C:cytosol"/>
    <property type="evidence" value="ECO:0007669"/>
    <property type="project" value="TreeGrafter"/>
</dbReference>
<dbReference type="GO" id="GO:0000407">
    <property type="term" value="C:phagophore assembly site"/>
    <property type="evidence" value="ECO:0007669"/>
    <property type="project" value="TreeGrafter"/>
</dbReference>
<dbReference type="SUPFAM" id="SSF56112">
    <property type="entry name" value="Protein kinase-like (PK-like)"/>
    <property type="match status" value="1"/>
</dbReference>
<evidence type="ECO:0000256" key="2">
    <source>
        <dbReference type="ARBA" id="ARBA00022741"/>
    </source>
</evidence>
<organism evidence="6 7">
    <name type="scientific">Streblomastix strix</name>
    <dbReference type="NCBI Taxonomy" id="222440"/>
    <lineage>
        <taxon>Eukaryota</taxon>
        <taxon>Metamonada</taxon>
        <taxon>Preaxostyla</taxon>
        <taxon>Oxymonadida</taxon>
        <taxon>Streblomastigidae</taxon>
        <taxon>Streblomastix</taxon>
    </lineage>
</organism>
<protein>
    <recommendedName>
        <fullName evidence="5">Protein kinase domain-containing protein</fullName>
    </recommendedName>
</protein>
<dbReference type="GO" id="GO:0005776">
    <property type="term" value="C:autophagosome"/>
    <property type="evidence" value="ECO:0007669"/>
    <property type="project" value="TreeGrafter"/>
</dbReference>
<feature type="non-terminal residue" evidence="6">
    <location>
        <position position="339"/>
    </location>
</feature>
<evidence type="ECO:0000313" key="7">
    <source>
        <dbReference type="Proteomes" id="UP000324800"/>
    </source>
</evidence>
<keyword evidence="3" id="KW-0418">Kinase</keyword>
<evidence type="ECO:0000256" key="1">
    <source>
        <dbReference type="ARBA" id="ARBA00022679"/>
    </source>
</evidence>
<dbReference type="GO" id="GO:0000045">
    <property type="term" value="P:autophagosome assembly"/>
    <property type="evidence" value="ECO:0007669"/>
    <property type="project" value="TreeGrafter"/>
</dbReference>
<dbReference type="InterPro" id="IPR000719">
    <property type="entry name" value="Prot_kinase_dom"/>
</dbReference>
<dbReference type="GO" id="GO:0010506">
    <property type="term" value="P:regulation of autophagy"/>
    <property type="evidence" value="ECO:0007669"/>
    <property type="project" value="InterPro"/>
</dbReference>
<dbReference type="Pfam" id="PF00069">
    <property type="entry name" value="Pkinase"/>
    <property type="match status" value="1"/>
</dbReference>
<dbReference type="GO" id="GO:0004674">
    <property type="term" value="F:protein serine/threonine kinase activity"/>
    <property type="evidence" value="ECO:0007669"/>
    <property type="project" value="InterPro"/>
</dbReference>
<dbReference type="PANTHER" id="PTHR24348:SF22">
    <property type="entry name" value="NON-SPECIFIC SERINE_THREONINE PROTEIN KINASE"/>
    <property type="match status" value="1"/>
</dbReference>
<evidence type="ECO:0000259" key="5">
    <source>
        <dbReference type="PROSITE" id="PS50011"/>
    </source>
</evidence>
<proteinExistence type="predicted"/>
<dbReference type="EMBL" id="SNRW01013915">
    <property type="protein sequence ID" value="KAA6372077.1"/>
    <property type="molecule type" value="Genomic_DNA"/>
</dbReference>